<feature type="compositionally biased region" description="Pro residues" evidence="1">
    <location>
        <begin position="515"/>
        <end position="525"/>
    </location>
</feature>
<dbReference type="Proteomes" id="UP000747110">
    <property type="component" value="Unassembled WGS sequence"/>
</dbReference>
<feature type="compositionally biased region" description="Gly residues" evidence="1">
    <location>
        <begin position="195"/>
        <end position="206"/>
    </location>
</feature>
<dbReference type="EMBL" id="BNCP01000052">
    <property type="protein sequence ID" value="GIL89822.1"/>
    <property type="molecule type" value="Genomic_DNA"/>
</dbReference>
<feature type="region of interest" description="Disordered" evidence="1">
    <location>
        <begin position="565"/>
        <end position="624"/>
    </location>
</feature>
<feature type="compositionally biased region" description="Polar residues" evidence="1">
    <location>
        <begin position="213"/>
        <end position="226"/>
    </location>
</feature>
<evidence type="ECO:0000313" key="3">
    <source>
        <dbReference type="Proteomes" id="UP000747110"/>
    </source>
</evidence>
<comment type="caution">
    <text evidence="2">The sequence shown here is derived from an EMBL/GenBank/DDBJ whole genome shotgun (WGS) entry which is preliminary data.</text>
</comment>
<accession>A0A8J4CVW4</accession>
<feature type="region of interest" description="Disordered" evidence="1">
    <location>
        <begin position="290"/>
        <end position="378"/>
    </location>
</feature>
<keyword evidence="3" id="KW-1185">Reference proteome</keyword>
<reference evidence="2" key="1">
    <citation type="journal article" date="2021" name="Proc. Natl. Acad. Sci. U.S.A.">
        <title>Three genomes in the algal genus Volvox reveal the fate of a haploid sex-determining region after a transition to homothallism.</title>
        <authorList>
            <person name="Yamamoto K."/>
            <person name="Hamaji T."/>
            <person name="Kawai-Toyooka H."/>
            <person name="Matsuzaki R."/>
            <person name="Takahashi F."/>
            <person name="Nishimura Y."/>
            <person name="Kawachi M."/>
            <person name="Noguchi H."/>
            <person name="Minakuchi Y."/>
            <person name="Umen J.G."/>
            <person name="Toyoda A."/>
            <person name="Nozaki H."/>
        </authorList>
    </citation>
    <scope>NUCLEOTIDE SEQUENCE</scope>
    <source>
        <strain evidence="2">NIES-3786</strain>
    </source>
</reference>
<dbReference type="OrthoDB" id="551632at2759"/>
<feature type="region of interest" description="Disordered" evidence="1">
    <location>
        <begin position="89"/>
        <end position="128"/>
    </location>
</feature>
<feature type="compositionally biased region" description="Low complexity" evidence="1">
    <location>
        <begin position="95"/>
        <end position="111"/>
    </location>
</feature>
<dbReference type="AlphaFoldDB" id="A0A8J4CVW4"/>
<gene>
    <name evidence="2" type="ORF">Vretifemale_17581</name>
</gene>
<feature type="compositionally biased region" description="Gly residues" evidence="1">
    <location>
        <begin position="607"/>
        <end position="622"/>
    </location>
</feature>
<feature type="compositionally biased region" description="Polar residues" evidence="1">
    <location>
        <begin position="451"/>
        <end position="466"/>
    </location>
</feature>
<feature type="compositionally biased region" description="Low complexity" evidence="1">
    <location>
        <begin position="574"/>
        <end position="597"/>
    </location>
</feature>
<sequence length="727" mass="75826">MPKSVDVFITEAELAEGRRAKRTTCMKVDPEALRPVHCVSRPGISSGTLFTRSEPQRTGRYLTDNEMATMFNKFVGPNSLNNAAVRLEQEERDASLQPSPSPSASISSKVSRTTCCDSGDRAPPPPSAGLAVAMAAAGCDIPSQVHPPAMEEARERGANAALMKYVAPKIAKKYGVQQSITPAGPRAAAAAAARAGGGRGGTGRGVPGASATDRLQTADSTSSYSGGDNLPPRPQSAAFKTTSRDQAQRVGSHFVFGGSADIPAPGKYNPKYGATDKAQHAPLFSKPVQAVMGTDGGAPPGGVIRSNRPGSAPATAGGRGSGSGRPASAPTHRTADDSTDPSAPHDAQAAVMHSQPGASAASQRRGLSRSLSSQGAHTRLTAEGRAQLLHRHEELFCAAHRVHKQRPTGPPGSQPFKATERKSLYDTVPASQLFGEYYKEGYDSLTRRSTRPSSAFRTQSQRQYSNGPLGETGPTVGPGTYGKELPGTNTGRHVPAGHPSLTRTPDWNRTTPRPTSAPPGRPPPSSALFHGYYGPDGPIISLFPDEPEYNEINAVRILQERTSQRVPGLPPRAPSQNQQKQQQQGPAAGAGGSASQPTRSPGQLGTAAGGTGVSTAGAGGGNKEPILVYVDPTRYGELTSSGLAKRVPGGTFGTATREASCHAMRVIAKPNVAPPAAVTVKPANDLSYDYSIGIEGHRGRTPAWALPPNRNALSQQWMVTAATAYLS</sequence>
<organism evidence="2 3">
    <name type="scientific">Volvox reticuliferus</name>
    <dbReference type="NCBI Taxonomy" id="1737510"/>
    <lineage>
        <taxon>Eukaryota</taxon>
        <taxon>Viridiplantae</taxon>
        <taxon>Chlorophyta</taxon>
        <taxon>core chlorophytes</taxon>
        <taxon>Chlorophyceae</taxon>
        <taxon>CS clade</taxon>
        <taxon>Chlamydomonadales</taxon>
        <taxon>Volvocaceae</taxon>
        <taxon>Volvox</taxon>
    </lineage>
</organism>
<feature type="compositionally biased region" description="Low complexity" evidence="1">
    <location>
        <begin position="357"/>
        <end position="376"/>
    </location>
</feature>
<name>A0A8J4CVW4_9CHLO</name>
<evidence type="ECO:0000313" key="2">
    <source>
        <dbReference type="EMBL" id="GIL89822.1"/>
    </source>
</evidence>
<protein>
    <submittedName>
        <fullName evidence="2">Uncharacterized protein</fullName>
    </submittedName>
</protein>
<feature type="region of interest" description="Disordered" evidence="1">
    <location>
        <begin position="191"/>
        <end position="275"/>
    </location>
</feature>
<evidence type="ECO:0000256" key="1">
    <source>
        <dbReference type="SAM" id="MobiDB-lite"/>
    </source>
</evidence>
<proteinExistence type="predicted"/>
<feature type="region of interest" description="Disordered" evidence="1">
    <location>
        <begin position="445"/>
        <end position="532"/>
    </location>
</feature>